<dbReference type="InterPro" id="IPR003018">
    <property type="entry name" value="GAF"/>
</dbReference>
<dbReference type="InterPro" id="IPR003594">
    <property type="entry name" value="HATPase_dom"/>
</dbReference>
<dbReference type="Gene3D" id="3.30.450.40">
    <property type="match status" value="2"/>
</dbReference>
<comment type="caution">
    <text evidence="6">The sequence shown here is derived from an EMBL/GenBank/DDBJ whole genome shotgun (WGS) entry which is preliminary data.</text>
</comment>
<evidence type="ECO:0000256" key="1">
    <source>
        <dbReference type="ARBA" id="ARBA00022679"/>
    </source>
</evidence>
<protein>
    <submittedName>
        <fullName evidence="6">Multi-sensor signal transduction histidine kinase</fullName>
    </submittedName>
</protein>
<accession>B9XDJ4</accession>
<dbReference type="NCBIfam" id="TIGR00229">
    <property type="entry name" value="sensory_box"/>
    <property type="match status" value="3"/>
</dbReference>
<keyword evidence="2 6" id="KW-0418">Kinase</keyword>
<dbReference type="SMART" id="SM00065">
    <property type="entry name" value="GAF"/>
    <property type="match status" value="2"/>
</dbReference>
<dbReference type="InterPro" id="IPR013767">
    <property type="entry name" value="PAS_fold"/>
</dbReference>
<organism evidence="6 7">
    <name type="scientific">Pedosphaera parvula (strain Ellin514)</name>
    <dbReference type="NCBI Taxonomy" id="320771"/>
    <lineage>
        <taxon>Bacteria</taxon>
        <taxon>Pseudomonadati</taxon>
        <taxon>Verrucomicrobiota</taxon>
        <taxon>Pedosphaerae</taxon>
        <taxon>Pedosphaerales</taxon>
        <taxon>Pedosphaeraceae</taxon>
        <taxon>Pedosphaera</taxon>
    </lineage>
</organism>
<evidence type="ECO:0000256" key="2">
    <source>
        <dbReference type="ARBA" id="ARBA00022777"/>
    </source>
</evidence>
<proteinExistence type="predicted"/>
<dbReference type="Gene3D" id="1.20.5.1930">
    <property type="match status" value="1"/>
</dbReference>
<dbReference type="RefSeq" id="WP_007413892.1">
    <property type="nucleotide sequence ID" value="NZ_ABOX02000006.1"/>
</dbReference>
<feature type="domain" description="PAS" evidence="4">
    <location>
        <begin position="479"/>
        <end position="550"/>
    </location>
</feature>
<dbReference type="GO" id="GO:0006355">
    <property type="term" value="P:regulation of DNA-templated transcription"/>
    <property type="evidence" value="ECO:0007669"/>
    <property type="project" value="InterPro"/>
</dbReference>
<dbReference type="Gene3D" id="3.30.565.10">
    <property type="entry name" value="Histidine kinase-like ATPase, C-terminal domain"/>
    <property type="match status" value="1"/>
</dbReference>
<dbReference type="Pfam" id="PF07730">
    <property type="entry name" value="HisKA_3"/>
    <property type="match status" value="1"/>
</dbReference>
<name>B9XDJ4_PEDPL</name>
<feature type="domain" description="PAS" evidence="4">
    <location>
        <begin position="606"/>
        <end position="676"/>
    </location>
</feature>
<dbReference type="GO" id="GO:0046983">
    <property type="term" value="F:protein dimerization activity"/>
    <property type="evidence" value="ECO:0007669"/>
    <property type="project" value="InterPro"/>
</dbReference>
<dbReference type="Pfam" id="PF13185">
    <property type="entry name" value="GAF_2"/>
    <property type="match status" value="1"/>
</dbReference>
<dbReference type="Pfam" id="PF00989">
    <property type="entry name" value="PAS"/>
    <property type="match status" value="3"/>
</dbReference>
<evidence type="ECO:0000259" key="4">
    <source>
        <dbReference type="PROSITE" id="PS50112"/>
    </source>
</evidence>
<keyword evidence="7" id="KW-1185">Reference proteome</keyword>
<dbReference type="Proteomes" id="UP000003688">
    <property type="component" value="Unassembled WGS sequence"/>
</dbReference>
<evidence type="ECO:0000313" key="7">
    <source>
        <dbReference type="Proteomes" id="UP000003688"/>
    </source>
</evidence>
<dbReference type="GO" id="GO:0016020">
    <property type="term" value="C:membrane"/>
    <property type="evidence" value="ECO:0007669"/>
    <property type="project" value="InterPro"/>
</dbReference>
<evidence type="ECO:0000259" key="5">
    <source>
        <dbReference type="PROSITE" id="PS50113"/>
    </source>
</evidence>
<dbReference type="InterPro" id="IPR050482">
    <property type="entry name" value="Sensor_HK_TwoCompSys"/>
</dbReference>
<feature type="domain" description="PAC" evidence="5">
    <location>
        <begin position="554"/>
        <end position="605"/>
    </location>
</feature>
<dbReference type="SUPFAM" id="SSF55874">
    <property type="entry name" value="ATPase domain of HSP90 chaperone/DNA topoisomerase II/histidine kinase"/>
    <property type="match status" value="1"/>
</dbReference>
<dbReference type="CDD" id="cd00130">
    <property type="entry name" value="PAS"/>
    <property type="match status" value="3"/>
</dbReference>
<dbReference type="InterPro" id="IPR000014">
    <property type="entry name" value="PAS"/>
</dbReference>
<dbReference type="SMART" id="SM00091">
    <property type="entry name" value="PAS"/>
    <property type="match status" value="3"/>
</dbReference>
<dbReference type="InterPro" id="IPR029016">
    <property type="entry name" value="GAF-like_dom_sf"/>
</dbReference>
<evidence type="ECO:0000256" key="3">
    <source>
        <dbReference type="ARBA" id="ARBA00023012"/>
    </source>
</evidence>
<dbReference type="EMBL" id="ABOX02000006">
    <property type="protein sequence ID" value="EEF62140.1"/>
    <property type="molecule type" value="Genomic_DNA"/>
</dbReference>
<sequence>MKNREITLQGEADRSPRESLLDDLTSLAARICQVPYSLICLWKHGQAQPISWFGLTAGEAEEIGRLSVLSEEQTEELILEDIQKSDRFAAEPWPGGEAPMRFYAGIHLLHPSGKILGLLCVLDRRPRKMTREDQLALRKLGRLALTELKPEQLLIRTVRKPGIPRPTRENDLVRALTLARNGAEEDLLRERNLSDSIINSLPGIFYLFNKGGEFLRWNRNLERVTGYSNSEIAGMSPLEFFGDGDKNRIAERIQSVFENGQANVEANLVSKLGDATPYYFTGTLMLFHGQPCVLGMGVDITEHKRVEYRHLALSKLGESLSSATTPKEAARIIGDVSDELFHWDAYSLNLYSPNQDKVHPVLNVDTIQGRKQELFIPLVDNTPSMRSRRILEAGAELVLKNEPLKLSPDTFPFGDLARPSASIMLVQIRNRTKVIGILSIHSYHINAYKQEDLHLLQSLADHCGGALERIRAEQELKSSEKLFHSIWENSVDGMRLTDESGMIVAVNEAFCRLVGIQENELVGKPFTTIYSQAENHDQLLFRYRQRFKNKNVEKTIERKLTIRSGKTVDLEVTNSVIELPESKRMVLGLFRDTTEHKRAEDELRKSEAQLRLVWENSLDGMRLLDEHGIFLMVNETFCRMVDKPREELLGRSLASVYEPGQAKKIAQVFCERFRERLIPPHREKEVTLWNGKVLFWELTNSLLEVEEQPTLCLSVIRDMTVSKRVQRKIQQLEQQRALEKERDRIARDMHDDVGGSLTRITLLSEIAEAEIASGKIVAPEESRARIQKISAMSREVVRNVDEIVWAVDPGNDSLEKFASYICHLAEELLKVTVINYRLDVPTMLPNYYLGSDVRHNLFLVVKECLNNVVKHSEATEVSLQMGIAGTEFTVTISDNGRGFETGKLKPFSNGLGNMRKRMDKIGGVITLKSQLDHGTTVALAINLEK</sequence>
<dbReference type="PROSITE" id="PS50113">
    <property type="entry name" value="PAC"/>
    <property type="match status" value="1"/>
</dbReference>
<evidence type="ECO:0000313" key="6">
    <source>
        <dbReference type="EMBL" id="EEF62140.1"/>
    </source>
</evidence>
<dbReference type="STRING" id="320771.Cflav_PD6415"/>
<dbReference type="OrthoDB" id="6231at2"/>
<dbReference type="CDD" id="cd16917">
    <property type="entry name" value="HATPase_UhpB-NarQ-NarX-like"/>
    <property type="match status" value="1"/>
</dbReference>
<dbReference type="InterPro" id="IPR000700">
    <property type="entry name" value="PAS-assoc_C"/>
</dbReference>
<dbReference type="SMART" id="SM00387">
    <property type="entry name" value="HATPase_c"/>
    <property type="match status" value="1"/>
</dbReference>
<dbReference type="Pfam" id="PF02518">
    <property type="entry name" value="HATPase_c"/>
    <property type="match status" value="1"/>
</dbReference>
<reference evidence="6 7" key="1">
    <citation type="journal article" date="2011" name="J. Bacteriol.">
        <title>Genome sequence of 'Pedosphaera parvula' Ellin514, an aerobic Verrucomicrobial isolate from pasture soil.</title>
        <authorList>
            <person name="Kant R."/>
            <person name="van Passel M.W."/>
            <person name="Sangwan P."/>
            <person name="Palva A."/>
            <person name="Lucas S."/>
            <person name="Copeland A."/>
            <person name="Lapidus A."/>
            <person name="Glavina Del Rio T."/>
            <person name="Dalin E."/>
            <person name="Tice H."/>
            <person name="Bruce D."/>
            <person name="Goodwin L."/>
            <person name="Pitluck S."/>
            <person name="Chertkov O."/>
            <person name="Larimer F.W."/>
            <person name="Land M.L."/>
            <person name="Hauser L."/>
            <person name="Brettin T.S."/>
            <person name="Detter J.C."/>
            <person name="Han S."/>
            <person name="de Vos W.M."/>
            <person name="Janssen P.H."/>
            <person name="Smidt H."/>
        </authorList>
    </citation>
    <scope>NUCLEOTIDE SEQUENCE [LARGE SCALE GENOMIC DNA]</scope>
    <source>
        <strain evidence="6 7">Ellin514</strain>
    </source>
</reference>
<dbReference type="InterPro" id="IPR036890">
    <property type="entry name" value="HATPase_C_sf"/>
</dbReference>
<dbReference type="GO" id="GO:0000155">
    <property type="term" value="F:phosphorelay sensor kinase activity"/>
    <property type="evidence" value="ECO:0007669"/>
    <property type="project" value="InterPro"/>
</dbReference>
<dbReference type="InterPro" id="IPR011712">
    <property type="entry name" value="Sig_transdc_His_kin_sub3_dim/P"/>
</dbReference>
<gene>
    <name evidence="6" type="ORF">Cflav_PD6415</name>
</gene>
<dbReference type="InterPro" id="IPR035965">
    <property type="entry name" value="PAS-like_dom_sf"/>
</dbReference>
<feature type="domain" description="PAS" evidence="4">
    <location>
        <begin position="190"/>
        <end position="260"/>
    </location>
</feature>
<dbReference type="PANTHER" id="PTHR24421">
    <property type="entry name" value="NITRATE/NITRITE SENSOR PROTEIN NARX-RELATED"/>
    <property type="match status" value="1"/>
</dbReference>
<dbReference type="SUPFAM" id="SSF55781">
    <property type="entry name" value="GAF domain-like"/>
    <property type="match status" value="2"/>
</dbReference>
<dbReference type="PROSITE" id="PS50112">
    <property type="entry name" value="PAS"/>
    <property type="match status" value="3"/>
</dbReference>
<dbReference type="AlphaFoldDB" id="B9XDJ4"/>
<dbReference type="SUPFAM" id="SSF55785">
    <property type="entry name" value="PYP-like sensor domain (PAS domain)"/>
    <property type="match status" value="3"/>
</dbReference>
<dbReference type="Gene3D" id="3.30.450.20">
    <property type="entry name" value="PAS domain"/>
    <property type="match status" value="3"/>
</dbReference>
<keyword evidence="1" id="KW-0808">Transferase</keyword>
<keyword evidence="3" id="KW-0902">Two-component regulatory system</keyword>
<dbReference type="Pfam" id="PF01590">
    <property type="entry name" value="GAF"/>
    <property type="match status" value="1"/>
</dbReference>